<name>A0A2D1KMM3_9LACO</name>
<dbReference type="Proteomes" id="UP000223559">
    <property type="component" value="Chromosome"/>
</dbReference>
<proteinExistence type="predicted"/>
<keyword evidence="2" id="KW-1185">Reference proteome</keyword>
<accession>A0A2D1KMM3</accession>
<organism evidence="1 2">
    <name type="scientific">Loigolactobacillus coryniformis subsp. torquens DSM 20004 = KCTC 3535</name>
    <dbReference type="NCBI Taxonomy" id="1423822"/>
    <lineage>
        <taxon>Bacteria</taxon>
        <taxon>Bacillati</taxon>
        <taxon>Bacillota</taxon>
        <taxon>Bacilli</taxon>
        <taxon>Lactobacillales</taxon>
        <taxon>Lactobacillaceae</taxon>
        <taxon>Loigolactobacillus</taxon>
    </lineage>
</organism>
<dbReference type="RefSeq" id="WP_010012986.1">
    <property type="nucleotide sequence ID" value="NZ_AEOS01000102.1"/>
</dbReference>
<dbReference type="KEGG" id="lcy:LC20004_05500"/>
<protein>
    <submittedName>
        <fullName evidence="1">Uncharacterized protein</fullName>
    </submittedName>
</protein>
<reference evidence="1 2" key="1">
    <citation type="submission" date="2016-10" db="EMBL/GenBank/DDBJ databases">
        <title>The whole genome sequencing and assembly of L. cotyniformis subsp. torquens DSM 20004 strain.</title>
        <authorList>
            <person name="Park M.-K."/>
            <person name="Lee Y.-J."/>
            <person name="Yi H."/>
            <person name="Bahn Y.-S."/>
            <person name="Kim J.F."/>
            <person name="Lee D.-W."/>
        </authorList>
    </citation>
    <scope>NUCLEOTIDE SEQUENCE [LARGE SCALE GENOMIC DNA]</scope>
    <source>
        <strain evidence="1 2">DSM 20004</strain>
    </source>
</reference>
<dbReference type="AlphaFoldDB" id="A0A2D1KMM3"/>
<evidence type="ECO:0000313" key="2">
    <source>
        <dbReference type="Proteomes" id="UP000223559"/>
    </source>
</evidence>
<sequence length="89" mass="10278">MEDLKSFVSRFEHEWRIVKGKPHLMVWPAFASLRELFELLDIDFPKGAAVYVLGNTDQGYYLFVDLTEIVGDHSEIDLVGMFPIDESEL</sequence>
<dbReference type="EMBL" id="CP017697">
    <property type="protein sequence ID" value="ATO43395.1"/>
    <property type="molecule type" value="Genomic_DNA"/>
</dbReference>
<evidence type="ECO:0000313" key="1">
    <source>
        <dbReference type="EMBL" id="ATO43395.1"/>
    </source>
</evidence>
<gene>
    <name evidence="1" type="ORF">LC20004_05500</name>
</gene>